<dbReference type="GO" id="GO:0003887">
    <property type="term" value="F:DNA-directed DNA polymerase activity"/>
    <property type="evidence" value="ECO:0007669"/>
    <property type="project" value="TreeGrafter"/>
</dbReference>
<comment type="subcellular location">
    <subcellularLocation>
        <location evidence="1">Nucleus</location>
    </subcellularLocation>
</comment>
<dbReference type="Gene3D" id="3.90.1030.20">
    <property type="entry name" value="DNA polymerase delta, p66 (Cdc27) subunit, wHTH domain"/>
    <property type="match status" value="1"/>
</dbReference>
<evidence type="ECO:0000256" key="3">
    <source>
        <dbReference type="ARBA" id="ARBA00022705"/>
    </source>
</evidence>
<reference evidence="6" key="1">
    <citation type="journal article" date="2020" name="Stud. Mycol.">
        <title>101 Dothideomycetes genomes: a test case for predicting lifestyles and emergence of pathogens.</title>
        <authorList>
            <person name="Haridas S."/>
            <person name="Albert R."/>
            <person name="Binder M."/>
            <person name="Bloem J."/>
            <person name="Labutti K."/>
            <person name="Salamov A."/>
            <person name="Andreopoulos B."/>
            <person name="Baker S."/>
            <person name="Barry K."/>
            <person name="Bills G."/>
            <person name="Bluhm B."/>
            <person name="Cannon C."/>
            <person name="Castanera R."/>
            <person name="Culley D."/>
            <person name="Daum C."/>
            <person name="Ezra D."/>
            <person name="Gonzalez J."/>
            <person name="Henrissat B."/>
            <person name="Kuo A."/>
            <person name="Liang C."/>
            <person name="Lipzen A."/>
            <person name="Lutzoni F."/>
            <person name="Magnuson J."/>
            <person name="Mondo S."/>
            <person name="Nolan M."/>
            <person name="Ohm R."/>
            <person name="Pangilinan J."/>
            <person name="Park H.-J."/>
            <person name="Ramirez L."/>
            <person name="Alfaro M."/>
            <person name="Sun H."/>
            <person name="Tritt A."/>
            <person name="Yoshinaga Y."/>
            <person name="Zwiers L.-H."/>
            <person name="Turgeon B."/>
            <person name="Goodwin S."/>
            <person name="Spatafora J."/>
            <person name="Crous P."/>
            <person name="Grigoriev I."/>
        </authorList>
    </citation>
    <scope>NUCLEOTIDE SEQUENCE</scope>
    <source>
        <strain evidence="6">CBS 480.64</strain>
    </source>
</reference>
<accession>A0A6A7C2J9</accession>
<feature type="region of interest" description="Disordered" evidence="5">
    <location>
        <begin position="404"/>
        <end position="428"/>
    </location>
</feature>
<feature type="compositionally biased region" description="Low complexity" evidence="5">
    <location>
        <begin position="67"/>
        <end position="77"/>
    </location>
</feature>
<dbReference type="PANTHER" id="PTHR17598:SF13">
    <property type="entry name" value="DNA POLYMERASE DELTA SUBUNIT 3"/>
    <property type="match status" value="1"/>
</dbReference>
<dbReference type="GO" id="GO:0006271">
    <property type="term" value="P:DNA strand elongation involved in DNA replication"/>
    <property type="evidence" value="ECO:0007669"/>
    <property type="project" value="TreeGrafter"/>
</dbReference>
<evidence type="ECO:0000256" key="5">
    <source>
        <dbReference type="SAM" id="MobiDB-lite"/>
    </source>
</evidence>
<evidence type="ECO:0000313" key="6">
    <source>
        <dbReference type="EMBL" id="KAF2861731.1"/>
    </source>
</evidence>
<feature type="compositionally biased region" description="Polar residues" evidence="5">
    <location>
        <begin position="84"/>
        <end position="94"/>
    </location>
</feature>
<dbReference type="Pfam" id="PF09507">
    <property type="entry name" value="CDC27"/>
    <property type="match status" value="1"/>
</dbReference>
<feature type="compositionally biased region" description="Basic and acidic residues" evidence="5">
    <location>
        <begin position="296"/>
        <end position="306"/>
    </location>
</feature>
<feature type="compositionally biased region" description="Basic and acidic residues" evidence="5">
    <location>
        <begin position="326"/>
        <end position="362"/>
    </location>
</feature>
<dbReference type="PANTHER" id="PTHR17598">
    <property type="entry name" value="DNA POLYMERASE DELTA SUBUNIT 3"/>
    <property type="match status" value="1"/>
</dbReference>
<name>A0A6A7C2J9_9PEZI</name>
<keyword evidence="4" id="KW-0539">Nucleus</keyword>
<feature type="compositionally biased region" description="Low complexity" evidence="5">
    <location>
        <begin position="407"/>
        <end position="417"/>
    </location>
</feature>
<feature type="compositionally biased region" description="Basic residues" evidence="5">
    <location>
        <begin position="363"/>
        <end position="374"/>
    </location>
</feature>
<evidence type="ECO:0000256" key="2">
    <source>
        <dbReference type="ARBA" id="ARBA00017589"/>
    </source>
</evidence>
<dbReference type="InterPro" id="IPR041913">
    <property type="entry name" value="POLD3_sf"/>
</dbReference>
<keyword evidence="3" id="KW-0235">DNA replication</keyword>
<dbReference type="Proteomes" id="UP000799421">
    <property type="component" value="Unassembled WGS sequence"/>
</dbReference>
<dbReference type="InterPro" id="IPR019038">
    <property type="entry name" value="POLD3"/>
</dbReference>
<organism evidence="6 7">
    <name type="scientific">Piedraia hortae CBS 480.64</name>
    <dbReference type="NCBI Taxonomy" id="1314780"/>
    <lineage>
        <taxon>Eukaryota</taxon>
        <taxon>Fungi</taxon>
        <taxon>Dikarya</taxon>
        <taxon>Ascomycota</taxon>
        <taxon>Pezizomycotina</taxon>
        <taxon>Dothideomycetes</taxon>
        <taxon>Dothideomycetidae</taxon>
        <taxon>Capnodiales</taxon>
        <taxon>Piedraiaceae</taxon>
        <taxon>Piedraia</taxon>
    </lineage>
</organism>
<dbReference type="OrthoDB" id="514823at2759"/>
<sequence length="428" mass="47200">MATEYLAANVLNEQQQVNYRMLSRALKVHVNRAKTNLEDFYRSQNAKHAGSVHATYLITGTKQPALSQPSQPSQPSQDGDDAFMQSSPISTQGTPEERHPVPLHSVVLAKQEDLEKAKSSFDKIESVHIYSLEANGLSDIQSLANCNRDMETRYAAEDPLLVWRQYGTIHNTEVKRRTLARKPPAPEAARAPVKAEKAEKSPAKVEKPPAKEAESKTKPPPLVKQASRDSQGPSKSSSKPAEKSKQNSALFKSFAKTKAPKAKEPTPEDEPMNTFSDEEAGPESMDVDDPAPEPAGKSKKDRKAELEAMMEMEDEEMEDVGDDEGAIDKAESAMEGDKDKAEPAKAEPAKEEKETMTVENGRRRGRRRVTKKKTVKDEDGYLGTFVAVSQEGLADTKQSLRKKRFGAKAAPKKPAAGQGNIRSFFQKK</sequence>
<dbReference type="GO" id="GO:0006297">
    <property type="term" value="P:nucleotide-excision repair, DNA gap filling"/>
    <property type="evidence" value="ECO:0007669"/>
    <property type="project" value="TreeGrafter"/>
</dbReference>
<evidence type="ECO:0000256" key="4">
    <source>
        <dbReference type="ARBA" id="ARBA00023242"/>
    </source>
</evidence>
<dbReference type="AlphaFoldDB" id="A0A6A7C2J9"/>
<feature type="compositionally biased region" description="Acidic residues" evidence="5">
    <location>
        <begin position="267"/>
        <end position="291"/>
    </location>
</feature>
<feature type="compositionally biased region" description="Acidic residues" evidence="5">
    <location>
        <begin position="308"/>
        <end position="325"/>
    </location>
</feature>
<dbReference type="EMBL" id="MU005970">
    <property type="protein sequence ID" value="KAF2861731.1"/>
    <property type="molecule type" value="Genomic_DNA"/>
</dbReference>
<gene>
    <name evidence="6" type="ORF">K470DRAFT_281314</name>
</gene>
<evidence type="ECO:0000256" key="1">
    <source>
        <dbReference type="ARBA" id="ARBA00004123"/>
    </source>
</evidence>
<feature type="compositionally biased region" description="Basic and acidic residues" evidence="5">
    <location>
        <begin position="193"/>
        <end position="217"/>
    </location>
</feature>
<feature type="region of interest" description="Disordered" evidence="5">
    <location>
        <begin position="174"/>
        <end position="376"/>
    </location>
</feature>
<dbReference type="GO" id="GO:0043625">
    <property type="term" value="C:delta DNA polymerase complex"/>
    <property type="evidence" value="ECO:0007669"/>
    <property type="project" value="InterPro"/>
</dbReference>
<proteinExistence type="predicted"/>
<dbReference type="GO" id="GO:1904161">
    <property type="term" value="P:DNA synthesis involved in UV-damage excision repair"/>
    <property type="evidence" value="ECO:0007669"/>
    <property type="project" value="TreeGrafter"/>
</dbReference>
<keyword evidence="7" id="KW-1185">Reference proteome</keyword>
<evidence type="ECO:0000313" key="7">
    <source>
        <dbReference type="Proteomes" id="UP000799421"/>
    </source>
</evidence>
<feature type="region of interest" description="Disordered" evidence="5">
    <location>
        <begin position="63"/>
        <end position="100"/>
    </location>
</feature>
<protein>
    <recommendedName>
        <fullName evidence="2">DNA polymerase delta subunit 3</fullName>
    </recommendedName>
</protein>